<evidence type="ECO:0000313" key="1">
    <source>
        <dbReference type="EMBL" id="AIW02537.1"/>
    </source>
</evidence>
<dbReference type="EMBL" id="KM652554">
    <property type="protein sequence ID" value="AIW02537.1"/>
    <property type="molecule type" value="Genomic_DNA"/>
</dbReference>
<protein>
    <submittedName>
        <fullName evidence="1">Glycosyltransferase</fullName>
    </submittedName>
</protein>
<dbReference type="GO" id="GO:0016740">
    <property type="term" value="F:transferase activity"/>
    <property type="evidence" value="ECO:0007669"/>
    <property type="project" value="UniProtKB-KW"/>
</dbReference>
<dbReference type="OrthoDB" id="27017at10239"/>
<dbReference type="KEGG" id="vg:26796767"/>
<reference evidence="1 2" key="1">
    <citation type="submission" date="2014-09" db="EMBL/GenBank/DDBJ databases">
        <authorList>
            <person name="Gicewicz E.A."/>
            <person name="Hiryak K.M."/>
            <person name="Horoschock A.N."/>
            <person name="Kneeream E.R."/>
            <person name="Luchetta J."/>
            <person name="Mikolon A.R."/>
            <person name="Smith S.N."/>
            <person name="Svintozelskiy S."/>
            <person name="Yucha M.L."/>
            <person name="Manna D.P."/>
            <person name="Pidcock K.A."/>
            <person name="Laing C.E."/>
            <person name="Schaff J.E."/>
            <person name="Dashiell C.L."/>
            <person name="Macialek J.A."/>
            <person name="Anders K.R."/>
            <person name="Braun M.A."/>
            <person name="Delesalle V.A."/>
            <person name="Hughes L.E."/>
            <person name="Ware V.C."/>
            <person name="Bradley K.W."/>
            <person name="Barker L.P."/>
            <person name="Asai D.J."/>
            <person name="Bowman C.A."/>
            <person name="Russell D.A."/>
            <person name="Pope W.H."/>
            <person name="Jacobs-Sera D."/>
            <person name="Hendrix R.W."/>
            <person name="Hatfull G.F."/>
        </authorList>
    </citation>
    <scope>NUCLEOTIDE SEQUENCE [LARGE SCALE GENOMIC DNA]</scope>
</reference>
<dbReference type="InterPro" id="IPR029044">
    <property type="entry name" value="Nucleotide-diphossugar_trans"/>
</dbReference>
<keyword evidence="1" id="KW-0808">Transferase</keyword>
<dbReference type="Proteomes" id="UP000030200">
    <property type="component" value="Segment"/>
</dbReference>
<dbReference type="SUPFAM" id="SSF53448">
    <property type="entry name" value="Nucleotide-diphospho-sugar transferases"/>
    <property type="match status" value="1"/>
</dbReference>
<evidence type="ECO:0000313" key="2">
    <source>
        <dbReference type="Proteomes" id="UP000030200"/>
    </source>
</evidence>
<accession>A0A0A0RQF5</accession>
<sequence length="218" mass="25156">MRDKTTKIIVPTRGRPDNAVRLYEAIQTTAEVDVVFCLDDDDPKIDEYYDTKLPFRVSRRRRLVGTLNEAVLTYQNYYDIIGFMGDDVIPHTHRWDVAIANAFQPNMIAYANDGWQGEGLPTAVFMDANIVRKLGYMVTPTLIHLFADNYWKALGEALGTLTYLPDINMEHMHPYAGKAQHDQTYEEANAGPIWDHDQMSFNWYVENQLEIDAEYLRA</sequence>
<dbReference type="RefSeq" id="YP_009225764.1">
    <property type="nucleotide sequence ID" value="NC_029098.1"/>
</dbReference>
<gene>
    <name evidence="1" type="primary">38</name>
    <name evidence="1" type="ORF">PBI_JAY2JAY_38</name>
</gene>
<keyword evidence="2" id="KW-1185">Reference proteome</keyword>
<organism evidence="1 2">
    <name type="scientific">Streptomyces phage Jay2Jay</name>
    <dbReference type="NCBI Taxonomy" id="1556290"/>
    <lineage>
        <taxon>Viruses</taxon>
        <taxon>Duplodnaviria</taxon>
        <taxon>Heunggongvirae</taxon>
        <taxon>Uroviricota</taxon>
        <taxon>Caudoviricetes</taxon>
        <taxon>Stanwilliamsviridae</taxon>
        <taxon>Boydwoodruffvirinae</taxon>
        <taxon>Samistivirus</taxon>
        <taxon>Samistivirus jay2jay</taxon>
    </lineage>
</organism>
<name>A0A0A0RQF5_9CAUD</name>
<proteinExistence type="predicted"/>
<dbReference type="CDD" id="cd00761">
    <property type="entry name" value="Glyco_tranf_GTA_type"/>
    <property type="match status" value="1"/>
</dbReference>
<dbReference type="GeneID" id="26796767"/>